<evidence type="ECO:0000313" key="2">
    <source>
        <dbReference type="EMBL" id="CAE7826336.1"/>
    </source>
</evidence>
<feature type="signal peptide" evidence="1">
    <location>
        <begin position="1"/>
        <end position="23"/>
    </location>
</feature>
<dbReference type="EMBL" id="CAJNJA010047763">
    <property type="protein sequence ID" value="CAE7826336.1"/>
    <property type="molecule type" value="Genomic_DNA"/>
</dbReference>
<reference evidence="2" key="1">
    <citation type="submission" date="2021-02" db="EMBL/GenBank/DDBJ databases">
        <authorList>
            <person name="Dougan E. K."/>
            <person name="Rhodes N."/>
            <person name="Thang M."/>
            <person name="Chan C."/>
        </authorList>
    </citation>
    <scope>NUCLEOTIDE SEQUENCE</scope>
</reference>
<evidence type="ECO:0000313" key="3">
    <source>
        <dbReference type="Proteomes" id="UP000601435"/>
    </source>
</evidence>
<name>A0A812ZFP1_9DINO</name>
<protein>
    <submittedName>
        <fullName evidence="2">Uncharacterized protein</fullName>
    </submittedName>
</protein>
<proteinExistence type="predicted"/>
<keyword evidence="3" id="KW-1185">Reference proteome</keyword>
<dbReference type="Proteomes" id="UP000601435">
    <property type="component" value="Unassembled WGS sequence"/>
</dbReference>
<evidence type="ECO:0000256" key="1">
    <source>
        <dbReference type="SAM" id="SignalP"/>
    </source>
</evidence>
<feature type="chain" id="PRO_5032409152" evidence="1">
    <location>
        <begin position="24"/>
        <end position="322"/>
    </location>
</feature>
<dbReference type="AlphaFoldDB" id="A0A812ZFP1"/>
<sequence length="322" mass="34849">MDRARTLASPLLFLALLVSPALGQGAADTTSEEEILDGAERADRVGRGALEVRPDGTTGMGEDLSDWAIPALAVPDFRPRASDLIREGAVVNQRQGRLVGSTGGGHVFVFDEDENGFAPAPMIVMPSVRLMEMERVLSTRDSVVTFLITGEVFVYKGRNYLNPERFSTLAIEQEKQDEAAAQQTQVRGGDDVEGLIDSLRAQAEHEEAQASRGTARRGFARDGELIVSKLGRMRRSTLGGWEFVPENDADDMGPGARAGDDAPLTLLPCRLLESMEQHIGDTDRGGVFVLSGTVHAYAGESYLLPTMYRLVRETETGLASGR</sequence>
<accession>A0A812ZFP1</accession>
<comment type="caution">
    <text evidence="2">The sequence shown here is derived from an EMBL/GenBank/DDBJ whole genome shotgun (WGS) entry which is preliminary data.</text>
</comment>
<organism evidence="2 3">
    <name type="scientific">Symbiodinium necroappetens</name>
    <dbReference type="NCBI Taxonomy" id="1628268"/>
    <lineage>
        <taxon>Eukaryota</taxon>
        <taxon>Sar</taxon>
        <taxon>Alveolata</taxon>
        <taxon>Dinophyceae</taxon>
        <taxon>Suessiales</taxon>
        <taxon>Symbiodiniaceae</taxon>
        <taxon>Symbiodinium</taxon>
    </lineage>
</organism>
<gene>
    <name evidence="2" type="ORF">SNEC2469_LOCUS24644</name>
</gene>
<keyword evidence="1" id="KW-0732">Signal</keyword>